<protein>
    <submittedName>
        <fullName evidence="1">Uncharacterized protein</fullName>
    </submittedName>
</protein>
<proteinExistence type="predicted"/>
<evidence type="ECO:0000313" key="2">
    <source>
        <dbReference type="Proteomes" id="UP000011864"/>
    </source>
</evidence>
<gene>
    <name evidence="1" type="ORF">C427_5003</name>
</gene>
<dbReference type="HOGENOM" id="CLU_3346958_0_0_6"/>
<evidence type="ECO:0000313" key="1">
    <source>
        <dbReference type="EMBL" id="AGH47102.1"/>
    </source>
</evidence>
<dbReference type="AlphaFoldDB" id="K6Z2R2"/>
<dbReference type="PATRIC" id="fig|1129794.4.peg.4989"/>
<keyword evidence="2" id="KW-1185">Reference proteome</keyword>
<dbReference type="EMBL" id="CP003837">
    <property type="protein sequence ID" value="AGH47102.1"/>
    <property type="molecule type" value="Genomic_DNA"/>
</dbReference>
<accession>K6Z2R2</accession>
<reference evidence="1 2" key="1">
    <citation type="journal article" date="2013" name="Genome Announc.">
        <title>Complete Genome Sequence of Glaciecola psychrophila Strain 170T.</title>
        <authorList>
            <person name="Yin J."/>
            <person name="Chen J."/>
            <person name="Liu G."/>
            <person name="Yu Y."/>
            <person name="Song L."/>
            <person name="Wang X."/>
            <person name="Qu X."/>
        </authorList>
    </citation>
    <scope>NUCLEOTIDE SEQUENCE [LARGE SCALE GENOMIC DNA]</scope>
    <source>
        <strain evidence="1 2">170</strain>
    </source>
</reference>
<organism evidence="1 2">
    <name type="scientific">Paraglaciecola psychrophila 170</name>
    <dbReference type="NCBI Taxonomy" id="1129794"/>
    <lineage>
        <taxon>Bacteria</taxon>
        <taxon>Pseudomonadati</taxon>
        <taxon>Pseudomonadota</taxon>
        <taxon>Gammaproteobacteria</taxon>
        <taxon>Alteromonadales</taxon>
        <taxon>Alteromonadaceae</taxon>
        <taxon>Paraglaciecola</taxon>
    </lineage>
</organism>
<name>K6Z2R2_9ALTE</name>
<dbReference type="Proteomes" id="UP000011864">
    <property type="component" value="Chromosome"/>
</dbReference>
<dbReference type="STRING" id="1129794.C427_5003"/>
<dbReference type="KEGG" id="gps:C427_5003"/>
<sequence>MVFFCLLVPVSLFTHPITCFGYGDPFGFRLLRSRMGA</sequence>